<comment type="function">
    <text evidence="9 12">Participates actively in the response to hyperosmotic and heat shock by preventing the aggregation of stress-denatured proteins and by disaggregating proteins, also in an autonomous, DnaK-independent fashion. Unfolded proteins bind initially to DnaJ; upon interaction with the DnaJ-bound protein, DnaK hydrolyzes its bound ATP, resulting in the formation of a stable complex. GrpE releases ADP from DnaK; ATP binding to DnaK triggers the release of the substrate protein, thus completing the reaction cycle. Several rounds of ATP-dependent interactions between DnaJ, DnaK and GrpE are required for fully efficient folding. Also involved, together with DnaK and GrpE, in the DNA replication of plasmids through activation of initiation proteins.</text>
</comment>
<dbReference type="EMBL" id="CP036265">
    <property type="protein sequence ID" value="QDT15959.1"/>
    <property type="molecule type" value="Genomic_DNA"/>
</dbReference>
<evidence type="ECO:0000256" key="13">
    <source>
        <dbReference type="PROSITE-ProRule" id="PRU00546"/>
    </source>
</evidence>
<dbReference type="RefSeq" id="WP_145358851.1">
    <property type="nucleotide sequence ID" value="NZ_CP036265.1"/>
</dbReference>
<dbReference type="InterPro" id="IPR018253">
    <property type="entry name" value="DnaJ_domain_CS"/>
</dbReference>
<dbReference type="InterPro" id="IPR001305">
    <property type="entry name" value="HSP_DnaJ_Cys-rich_dom"/>
</dbReference>
<dbReference type="PROSITE" id="PS50076">
    <property type="entry name" value="DNAJ_2"/>
    <property type="match status" value="1"/>
</dbReference>
<keyword evidence="7 12" id="KW-0346">Stress response</keyword>
<evidence type="ECO:0000313" key="16">
    <source>
        <dbReference type="EMBL" id="QDT15959.1"/>
    </source>
</evidence>
<feature type="zinc finger region" description="CR-type" evidence="13">
    <location>
        <begin position="136"/>
        <end position="214"/>
    </location>
</feature>
<gene>
    <name evidence="16" type="primary">dnaJ_2</name>
    <name evidence="12" type="synonym">dnaJ</name>
    <name evidence="16" type="ORF">CA12_20570</name>
</gene>
<dbReference type="GO" id="GO:0005737">
    <property type="term" value="C:cytoplasm"/>
    <property type="evidence" value="ECO:0007669"/>
    <property type="project" value="UniProtKB-SubCell"/>
</dbReference>
<keyword evidence="2 12" id="KW-0235">DNA replication</keyword>
<evidence type="ECO:0000256" key="6">
    <source>
        <dbReference type="ARBA" id="ARBA00022833"/>
    </source>
</evidence>
<dbReference type="CDD" id="cd10719">
    <property type="entry name" value="DnaJ_zf"/>
    <property type="match status" value="1"/>
</dbReference>
<feature type="domain" description="J" evidence="14">
    <location>
        <begin position="6"/>
        <end position="70"/>
    </location>
</feature>
<keyword evidence="5 12" id="KW-0863">Zinc-finger</keyword>
<dbReference type="NCBIfam" id="NF008035">
    <property type="entry name" value="PRK10767.1"/>
    <property type="match status" value="1"/>
</dbReference>
<keyword evidence="17" id="KW-1185">Reference proteome</keyword>
<dbReference type="Proteomes" id="UP000318741">
    <property type="component" value="Chromosome"/>
</dbReference>
<dbReference type="SMART" id="SM00271">
    <property type="entry name" value="DnaJ"/>
    <property type="match status" value="1"/>
</dbReference>
<dbReference type="InterPro" id="IPR012724">
    <property type="entry name" value="DnaJ"/>
</dbReference>
<feature type="repeat" description="CXXCXGXG motif" evidence="12">
    <location>
        <begin position="202"/>
        <end position="209"/>
    </location>
</feature>
<dbReference type="GO" id="GO:0008270">
    <property type="term" value="F:zinc ion binding"/>
    <property type="evidence" value="ECO:0007669"/>
    <property type="project" value="UniProtKB-UniRule"/>
</dbReference>
<evidence type="ECO:0000256" key="2">
    <source>
        <dbReference type="ARBA" id="ARBA00022705"/>
    </source>
</evidence>
<dbReference type="OrthoDB" id="9779889at2"/>
<evidence type="ECO:0000259" key="15">
    <source>
        <dbReference type="PROSITE" id="PS51188"/>
    </source>
</evidence>
<dbReference type="Pfam" id="PF01556">
    <property type="entry name" value="DnaJ_C"/>
    <property type="match status" value="1"/>
</dbReference>
<comment type="domain">
    <text evidence="12">The J domain is necessary and sufficient to stimulate DnaK ATPase activity. Zinc center 1 plays an important role in the autonomous, DnaK-independent chaperone activity of DnaJ. Zinc center 2 is essential for interaction with DnaK and for DnaJ activity.</text>
</comment>
<dbReference type="InterPro" id="IPR036410">
    <property type="entry name" value="HSP_DnaJ_Cys-rich_dom_sf"/>
</dbReference>
<feature type="binding site" evidence="12">
    <location>
        <position position="169"/>
    </location>
    <ligand>
        <name>Zn(2+)</name>
        <dbReference type="ChEBI" id="CHEBI:29105"/>
        <label>2</label>
    </ligand>
</feature>
<evidence type="ECO:0000256" key="5">
    <source>
        <dbReference type="ARBA" id="ARBA00022771"/>
    </source>
</evidence>
<feature type="domain" description="CR-type" evidence="15">
    <location>
        <begin position="136"/>
        <end position="214"/>
    </location>
</feature>
<feature type="binding site" evidence="12">
    <location>
        <position position="152"/>
    </location>
    <ligand>
        <name>Zn(2+)</name>
        <dbReference type="ChEBI" id="CHEBI:29105"/>
        <label>1</label>
    </ligand>
</feature>
<feature type="binding site" evidence="12">
    <location>
        <position position="188"/>
    </location>
    <ligand>
        <name>Zn(2+)</name>
        <dbReference type="ChEBI" id="CHEBI:29105"/>
        <label>2</label>
    </ligand>
</feature>
<evidence type="ECO:0000256" key="4">
    <source>
        <dbReference type="ARBA" id="ARBA00022737"/>
    </source>
</evidence>
<evidence type="ECO:0000256" key="8">
    <source>
        <dbReference type="ARBA" id="ARBA00023186"/>
    </source>
</evidence>
<evidence type="ECO:0000256" key="9">
    <source>
        <dbReference type="ARBA" id="ARBA00053423"/>
    </source>
</evidence>
<dbReference type="CDD" id="cd06257">
    <property type="entry name" value="DnaJ"/>
    <property type="match status" value="1"/>
</dbReference>
<dbReference type="PROSITE" id="PS51188">
    <property type="entry name" value="ZF_CR"/>
    <property type="match status" value="1"/>
</dbReference>
<dbReference type="Pfam" id="PF00684">
    <property type="entry name" value="DnaJ_CXXCXGXG"/>
    <property type="match status" value="1"/>
</dbReference>
<dbReference type="GO" id="GO:0005524">
    <property type="term" value="F:ATP binding"/>
    <property type="evidence" value="ECO:0007669"/>
    <property type="project" value="InterPro"/>
</dbReference>
<protein>
    <recommendedName>
        <fullName evidence="11 12">Chaperone protein DnaJ</fullName>
    </recommendedName>
</protein>
<evidence type="ECO:0000256" key="1">
    <source>
        <dbReference type="ARBA" id="ARBA00022490"/>
    </source>
</evidence>
<reference evidence="16 17" key="1">
    <citation type="submission" date="2019-02" db="EMBL/GenBank/DDBJ databases">
        <title>Deep-cultivation of Planctomycetes and their phenomic and genomic characterization uncovers novel biology.</title>
        <authorList>
            <person name="Wiegand S."/>
            <person name="Jogler M."/>
            <person name="Boedeker C."/>
            <person name="Pinto D."/>
            <person name="Vollmers J."/>
            <person name="Rivas-Marin E."/>
            <person name="Kohn T."/>
            <person name="Peeters S.H."/>
            <person name="Heuer A."/>
            <person name="Rast P."/>
            <person name="Oberbeckmann S."/>
            <person name="Bunk B."/>
            <person name="Jeske O."/>
            <person name="Meyerdierks A."/>
            <person name="Storesund J.E."/>
            <person name="Kallscheuer N."/>
            <person name="Luecker S."/>
            <person name="Lage O.M."/>
            <person name="Pohl T."/>
            <person name="Merkel B.J."/>
            <person name="Hornburger P."/>
            <person name="Mueller R.-W."/>
            <person name="Bruemmer F."/>
            <person name="Labrenz M."/>
            <person name="Spormann A.M."/>
            <person name="Op den Camp H."/>
            <person name="Overmann J."/>
            <person name="Amann R."/>
            <person name="Jetten M.S.M."/>
            <person name="Mascher T."/>
            <person name="Medema M.H."/>
            <person name="Devos D.P."/>
            <person name="Kaster A.-K."/>
            <person name="Ovreas L."/>
            <person name="Rohde M."/>
            <person name="Galperin M.Y."/>
            <person name="Jogler C."/>
        </authorList>
    </citation>
    <scope>NUCLEOTIDE SEQUENCE [LARGE SCALE GENOMIC DNA]</scope>
    <source>
        <strain evidence="16 17">CA12</strain>
    </source>
</reference>
<dbReference type="FunFam" id="1.10.287.110:FF:000034">
    <property type="entry name" value="Chaperone protein DnaJ"/>
    <property type="match status" value="1"/>
</dbReference>
<dbReference type="SUPFAM" id="SSF46565">
    <property type="entry name" value="Chaperone J-domain"/>
    <property type="match status" value="1"/>
</dbReference>
<dbReference type="HAMAP" id="MF_01152">
    <property type="entry name" value="DnaJ"/>
    <property type="match status" value="1"/>
</dbReference>
<sequence length="389" mass="41729">MPTQRDYYEVLGVSRDADGTVVKKAYRKLAVKYHPDRDPSPEATERFKEAAEAFEVLSDAEKRQRYDRYGHAGVNGAGGRGGFQDVGDVFETFGDLFEGFGLFGGAGGRGGRGGRPRRGRHLRASLTVTLPEAAAGVTKELQVERHKLCPTCDGSGAEPGTKPDACGLCGGAGRVLQSQGFFRVQTACPRCGGAGTVVTDRCRECDGEGMIPERVTLSVDVPAGVDNGMQLAMRGEGEPGTVVPGVGAGPPGDLYVDLAVKPHPLFQREGSHLACEVPISYTQLALGSEVEVPVLAADLDEEPGRETVTVPPGTQPDRVFKLRGRGLPDPHGGRGGDLFVKLKLEVPKDLSTEHEELLRRLAEHEHAHVTPHRAGWLDKLKTYFSLDDD</sequence>
<dbReference type="PANTHER" id="PTHR43096:SF48">
    <property type="entry name" value="CHAPERONE PROTEIN DNAJ"/>
    <property type="match status" value="1"/>
</dbReference>
<dbReference type="AlphaFoldDB" id="A0A517P9A3"/>
<dbReference type="GO" id="GO:0006260">
    <property type="term" value="P:DNA replication"/>
    <property type="evidence" value="ECO:0007669"/>
    <property type="project" value="UniProtKB-KW"/>
</dbReference>
<keyword evidence="4 12" id="KW-0677">Repeat</keyword>
<evidence type="ECO:0000256" key="12">
    <source>
        <dbReference type="HAMAP-Rule" id="MF_01152"/>
    </source>
</evidence>
<feature type="repeat" description="CXXCXGXG motif" evidence="12">
    <location>
        <begin position="188"/>
        <end position="195"/>
    </location>
</feature>
<feature type="binding site" evidence="12">
    <location>
        <position position="202"/>
    </location>
    <ligand>
        <name>Zn(2+)</name>
        <dbReference type="ChEBI" id="CHEBI:29105"/>
        <label>1</label>
    </ligand>
</feature>
<dbReference type="PANTHER" id="PTHR43096">
    <property type="entry name" value="DNAJ HOMOLOG 1, MITOCHONDRIAL-RELATED"/>
    <property type="match status" value="1"/>
</dbReference>
<evidence type="ECO:0000256" key="3">
    <source>
        <dbReference type="ARBA" id="ARBA00022723"/>
    </source>
</evidence>
<dbReference type="CDD" id="cd10747">
    <property type="entry name" value="DnaJ_C"/>
    <property type="match status" value="1"/>
</dbReference>
<dbReference type="PROSITE" id="PS00636">
    <property type="entry name" value="DNAJ_1"/>
    <property type="match status" value="1"/>
</dbReference>
<feature type="binding site" evidence="12">
    <location>
        <position position="166"/>
    </location>
    <ligand>
        <name>Zn(2+)</name>
        <dbReference type="ChEBI" id="CHEBI:29105"/>
        <label>2</label>
    </ligand>
</feature>
<dbReference type="NCBIfam" id="TIGR02349">
    <property type="entry name" value="DnaJ_bact"/>
    <property type="match status" value="1"/>
</dbReference>
<dbReference type="Gene3D" id="1.10.287.110">
    <property type="entry name" value="DnaJ domain"/>
    <property type="match status" value="1"/>
</dbReference>
<accession>A0A517P9A3</accession>
<dbReference type="KEGG" id="acaf:CA12_20570"/>
<comment type="cofactor">
    <cofactor evidence="12">
        <name>Zn(2+)</name>
        <dbReference type="ChEBI" id="CHEBI:29105"/>
    </cofactor>
    <text evidence="12">Binds 2 Zn(2+) ions per monomer.</text>
</comment>
<dbReference type="InterPro" id="IPR036869">
    <property type="entry name" value="J_dom_sf"/>
</dbReference>
<dbReference type="Gene3D" id="2.60.260.20">
    <property type="entry name" value="Urease metallochaperone UreE, N-terminal domain"/>
    <property type="match status" value="2"/>
</dbReference>
<dbReference type="InterPro" id="IPR008971">
    <property type="entry name" value="HSP40/DnaJ_pept-bd"/>
</dbReference>
<feature type="binding site" evidence="12">
    <location>
        <position position="191"/>
    </location>
    <ligand>
        <name>Zn(2+)</name>
        <dbReference type="ChEBI" id="CHEBI:29105"/>
        <label>2</label>
    </ligand>
</feature>
<evidence type="ECO:0000256" key="10">
    <source>
        <dbReference type="ARBA" id="ARBA00061004"/>
    </source>
</evidence>
<keyword evidence="6 12" id="KW-0862">Zinc</keyword>
<feature type="binding site" evidence="12">
    <location>
        <position position="205"/>
    </location>
    <ligand>
        <name>Zn(2+)</name>
        <dbReference type="ChEBI" id="CHEBI:29105"/>
        <label>1</label>
    </ligand>
</feature>
<dbReference type="GO" id="GO:0009408">
    <property type="term" value="P:response to heat"/>
    <property type="evidence" value="ECO:0007669"/>
    <property type="project" value="InterPro"/>
</dbReference>
<comment type="subunit">
    <text evidence="12">Homodimer.</text>
</comment>
<feature type="binding site" evidence="12">
    <location>
        <position position="149"/>
    </location>
    <ligand>
        <name>Zn(2+)</name>
        <dbReference type="ChEBI" id="CHEBI:29105"/>
        <label>1</label>
    </ligand>
</feature>
<evidence type="ECO:0000259" key="14">
    <source>
        <dbReference type="PROSITE" id="PS50076"/>
    </source>
</evidence>
<dbReference type="Gene3D" id="2.10.230.10">
    <property type="entry name" value="Heat shock protein DnaJ, cysteine-rich domain"/>
    <property type="match status" value="1"/>
</dbReference>
<comment type="subcellular location">
    <subcellularLocation>
        <location evidence="12">Cytoplasm</location>
    </subcellularLocation>
</comment>
<proteinExistence type="inferred from homology"/>
<evidence type="ECO:0000313" key="17">
    <source>
        <dbReference type="Proteomes" id="UP000318741"/>
    </source>
</evidence>
<dbReference type="GO" id="GO:0051082">
    <property type="term" value="F:unfolded protein binding"/>
    <property type="evidence" value="ECO:0007669"/>
    <property type="project" value="UniProtKB-UniRule"/>
</dbReference>
<dbReference type="GO" id="GO:0042026">
    <property type="term" value="P:protein refolding"/>
    <property type="evidence" value="ECO:0007669"/>
    <property type="project" value="TreeGrafter"/>
</dbReference>
<dbReference type="FunFam" id="2.10.230.10:FF:000002">
    <property type="entry name" value="Molecular chaperone DnaJ"/>
    <property type="match status" value="1"/>
</dbReference>
<keyword evidence="8 12" id="KW-0143">Chaperone</keyword>
<organism evidence="16 17">
    <name type="scientific">Alienimonas californiensis</name>
    <dbReference type="NCBI Taxonomy" id="2527989"/>
    <lineage>
        <taxon>Bacteria</taxon>
        <taxon>Pseudomonadati</taxon>
        <taxon>Planctomycetota</taxon>
        <taxon>Planctomycetia</taxon>
        <taxon>Planctomycetales</taxon>
        <taxon>Planctomycetaceae</taxon>
        <taxon>Alienimonas</taxon>
    </lineage>
</organism>
<comment type="similarity">
    <text evidence="10 12">Belongs to the DnaJ family.</text>
</comment>
<dbReference type="SUPFAM" id="SSF57938">
    <property type="entry name" value="DnaJ/Hsp40 cysteine-rich domain"/>
    <property type="match status" value="1"/>
</dbReference>
<evidence type="ECO:0000256" key="7">
    <source>
        <dbReference type="ARBA" id="ARBA00023016"/>
    </source>
</evidence>
<dbReference type="PRINTS" id="PR00625">
    <property type="entry name" value="JDOMAIN"/>
</dbReference>
<feature type="repeat" description="CXXCXGXG motif" evidence="12">
    <location>
        <begin position="149"/>
        <end position="156"/>
    </location>
</feature>
<keyword evidence="1 12" id="KW-0963">Cytoplasm</keyword>
<feature type="repeat" description="CXXCXGXG motif" evidence="12">
    <location>
        <begin position="166"/>
        <end position="173"/>
    </location>
</feature>
<evidence type="ECO:0000256" key="11">
    <source>
        <dbReference type="ARBA" id="ARBA00067609"/>
    </source>
</evidence>
<dbReference type="InterPro" id="IPR001623">
    <property type="entry name" value="DnaJ_domain"/>
</dbReference>
<dbReference type="Pfam" id="PF00226">
    <property type="entry name" value="DnaJ"/>
    <property type="match status" value="1"/>
</dbReference>
<dbReference type="GO" id="GO:0031072">
    <property type="term" value="F:heat shock protein binding"/>
    <property type="evidence" value="ECO:0007669"/>
    <property type="project" value="InterPro"/>
</dbReference>
<dbReference type="InterPro" id="IPR002939">
    <property type="entry name" value="DnaJ_C"/>
</dbReference>
<keyword evidence="3 12" id="KW-0479">Metal-binding</keyword>
<dbReference type="SUPFAM" id="SSF49493">
    <property type="entry name" value="HSP40/DnaJ peptide-binding domain"/>
    <property type="match status" value="2"/>
</dbReference>
<name>A0A517P9A3_9PLAN</name>